<evidence type="ECO:0000256" key="1">
    <source>
        <dbReference type="SAM" id="Phobius"/>
    </source>
</evidence>
<protein>
    <submittedName>
        <fullName evidence="2">Uncharacterized protein</fullName>
    </submittedName>
</protein>
<comment type="caution">
    <text evidence="2">The sequence shown here is derived from an EMBL/GenBank/DDBJ whole genome shotgun (WGS) entry which is preliminary data.</text>
</comment>
<name>A0A8K0TJT9_9PEZI</name>
<dbReference type="EMBL" id="JAGPXD010000002">
    <property type="protein sequence ID" value="KAH7368509.1"/>
    <property type="molecule type" value="Genomic_DNA"/>
</dbReference>
<dbReference type="Proteomes" id="UP000813385">
    <property type="component" value="Unassembled WGS sequence"/>
</dbReference>
<keyword evidence="1" id="KW-0812">Transmembrane</keyword>
<feature type="transmembrane region" description="Helical" evidence="1">
    <location>
        <begin position="20"/>
        <end position="41"/>
    </location>
</feature>
<reference evidence="2" key="1">
    <citation type="journal article" date="2021" name="Nat. Commun.">
        <title>Genetic determinants of endophytism in the Arabidopsis root mycobiome.</title>
        <authorList>
            <person name="Mesny F."/>
            <person name="Miyauchi S."/>
            <person name="Thiergart T."/>
            <person name="Pickel B."/>
            <person name="Atanasova L."/>
            <person name="Karlsson M."/>
            <person name="Huettel B."/>
            <person name="Barry K.W."/>
            <person name="Haridas S."/>
            <person name="Chen C."/>
            <person name="Bauer D."/>
            <person name="Andreopoulos W."/>
            <person name="Pangilinan J."/>
            <person name="LaButti K."/>
            <person name="Riley R."/>
            <person name="Lipzen A."/>
            <person name="Clum A."/>
            <person name="Drula E."/>
            <person name="Henrissat B."/>
            <person name="Kohler A."/>
            <person name="Grigoriev I.V."/>
            <person name="Martin F.M."/>
            <person name="Hacquard S."/>
        </authorList>
    </citation>
    <scope>NUCLEOTIDE SEQUENCE</scope>
    <source>
        <strain evidence="2">MPI-CAGE-AT-0016</strain>
    </source>
</reference>
<evidence type="ECO:0000313" key="2">
    <source>
        <dbReference type="EMBL" id="KAH7368509.1"/>
    </source>
</evidence>
<proteinExistence type="predicted"/>
<accession>A0A8K0TJT9</accession>
<gene>
    <name evidence="2" type="ORF">B0T11DRAFT_64805</name>
</gene>
<keyword evidence="1" id="KW-1133">Transmembrane helix</keyword>
<keyword evidence="3" id="KW-1185">Reference proteome</keyword>
<evidence type="ECO:0000313" key="3">
    <source>
        <dbReference type="Proteomes" id="UP000813385"/>
    </source>
</evidence>
<sequence>MRWARWWMASGKQGTGKQELIPGVADLVFCIAGFSLMHAAVLTLRQPSQDTHDGVSPSSAVNIIVPRLPKASLELPRHTSCLMKSSLDDRGLAYRQRQRFHFGRPILTQSLVLRPLLAVFYEPDSAIRKPRPSSIHPSIIAGKGLHPFPMDLLRDDRSVAPSVR</sequence>
<dbReference type="AlphaFoldDB" id="A0A8K0TJT9"/>
<organism evidence="2 3">
    <name type="scientific">Plectosphaerella cucumerina</name>
    <dbReference type="NCBI Taxonomy" id="40658"/>
    <lineage>
        <taxon>Eukaryota</taxon>
        <taxon>Fungi</taxon>
        <taxon>Dikarya</taxon>
        <taxon>Ascomycota</taxon>
        <taxon>Pezizomycotina</taxon>
        <taxon>Sordariomycetes</taxon>
        <taxon>Hypocreomycetidae</taxon>
        <taxon>Glomerellales</taxon>
        <taxon>Plectosphaerellaceae</taxon>
        <taxon>Plectosphaerella</taxon>
    </lineage>
</organism>
<keyword evidence="1" id="KW-0472">Membrane</keyword>